<gene>
    <name evidence="7" type="ORF">ACFQ38_11340</name>
</gene>
<dbReference type="InterPro" id="IPR000962">
    <property type="entry name" value="Znf_DskA_TraR"/>
</dbReference>
<keyword evidence="8" id="KW-1185">Reference proteome</keyword>
<dbReference type="RefSeq" id="WP_381480951.1">
    <property type="nucleotide sequence ID" value="NZ_JBHTLT010000059.1"/>
</dbReference>
<dbReference type="EMBL" id="JBHTLT010000059">
    <property type="protein sequence ID" value="MFD1205693.1"/>
    <property type="molecule type" value="Genomic_DNA"/>
</dbReference>
<evidence type="ECO:0000256" key="5">
    <source>
        <dbReference type="SAM" id="MobiDB-lite"/>
    </source>
</evidence>
<dbReference type="SUPFAM" id="SSF57716">
    <property type="entry name" value="Glucocorticoid receptor-like (DNA-binding domain)"/>
    <property type="match status" value="1"/>
</dbReference>
<reference evidence="8" key="1">
    <citation type="journal article" date="2019" name="Int. J. Syst. Evol. Microbiol.">
        <title>The Global Catalogue of Microorganisms (GCM) 10K type strain sequencing project: providing services to taxonomists for standard genome sequencing and annotation.</title>
        <authorList>
            <consortium name="The Broad Institute Genomics Platform"/>
            <consortium name="The Broad Institute Genome Sequencing Center for Infectious Disease"/>
            <person name="Wu L."/>
            <person name="Ma J."/>
        </authorList>
    </citation>
    <scope>NUCLEOTIDE SEQUENCE [LARGE SCALE GENOMIC DNA]</scope>
    <source>
        <strain evidence="8">CCUG 53915</strain>
    </source>
</reference>
<dbReference type="Gene3D" id="1.20.120.910">
    <property type="entry name" value="DksA, coiled-coil domain"/>
    <property type="match status" value="1"/>
</dbReference>
<feature type="compositionally biased region" description="Acidic residues" evidence="5">
    <location>
        <begin position="214"/>
        <end position="225"/>
    </location>
</feature>
<dbReference type="SUPFAM" id="SSF109635">
    <property type="entry name" value="DnaK suppressor protein DksA, alpha-hairpin domain"/>
    <property type="match status" value="1"/>
</dbReference>
<dbReference type="PANTHER" id="PTHR33823">
    <property type="entry name" value="RNA POLYMERASE-BINDING TRANSCRIPTION FACTOR DKSA-RELATED"/>
    <property type="match status" value="1"/>
</dbReference>
<protein>
    <submittedName>
        <fullName evidence="7">TraR/DksA C4-type zinc finger protein</fullName>
    </submittedName>
</protein>
<dbReference type="InterPro" id="IPR037187">
    <property type="entry name" value="DnaK_N"/>
</dbReference>
<feature type="zinc finger region" description="dksA C4-type" evidence="4">
    <location>
        <begin position="90"/>
        <end position="114"/>
    </location>
</feature>
<keyword evidence="3" id="KW-0862">Zinc</keyword>
<feature type="region of interest" description="Disordered" evidence="5">
    <location>
        <begin position="23"/>
        <end position="45"/>
    </location>
</feature>
<evidence type="ECO:0000313" key="8">
    <source>
        <dbReference type="Proteomes" id="UP001597231"/>
    </source>
</evidence>
<comment type="caution">
    <text evidence="7">The sequence shown here is derived from an EMBL/GenBank/DDBJ whole genome shotgun (WGS) entry which is preliminary data.</text>
</comment>
<accession>A0ABW3TYV1</accession>
<feature type="region of interest" description="Disordered" evidence="5">
    <location>
        <begin position="146"/>
        <end position="173"/>
    </location>
</feature>
<evidence type="ECO:0000259" key="6">
    <source>
        <dbReference type="Pfam" id="PF01258"/>
    </source>
</evidence>
<dbReference type="PANTHER" id="PTHR33823:SF4">
    <property type="entry name" value="GENERAL STRESS PROTEIN 16O"/>
    <property type="match status" value="1"/>
</dbReference>
<feature type="region of interest" description="Disordered" evidence="5">
    <location>
        <begin position="214"/>
        <end position="243"/>
    </location>
</feature>
<dbReference type="InterPro" id="IPR014240">
    <property type="entry name" value="YteA"/>
</dbReference>
<dbReference type="PROSITE" id="PS51128">
    <property type="entry name" value="ZF_DKSA_2"/>
    <property type="match status" value="1"/>
</dbReference>
<name>A0ABW3TYV1_9BACL</name>
<feature type="domain" description="Zinc finger DksA/TraR C4-type" evidence="6">
    <location>
        <begin position="85"/>
        <end position="113"/>
    </location>
</feature>
<proteinExistence type="predicted"/>
<sequence length="243" mass="27743">MLSNTQINNFKNELLKLKKELTKTEEESDLKGSAQDEVGELSMYDNHPGDMGTELYERQKDLALNIHANDEVEKVDIALQAIQDGTYGRCEICDEEIPLERLEAIPYATRCKEHTTEQQIAHDRPSEKDILIMARPNSFADRRKGIARDSEDSFQEIAKSGTSETPSDFTEDHDDYNTLYDDKIMDGAAEEMEEFVSTDITGQSRGFVKSEISEEYEERLDDEGIESPLGDIPYHRKDSYLND</sequence>
<keyword evidence="1" id="KW-0479">Metal-binding</keyword>
<evidence type="ECO:0000256" key="4">
    <source>
        <dbReference type="PROSITE-ProRule" id="PRU00510"/>
    </source>
</evidence>
<dbReference type="Proteomes" id="UP001597231">
    <property type="component" value="Unassembled WGS sequence"/>
</dbReference>
<organism evidence="7 8">
    <name type="scientific">Sporosarcina contaminans</name>
    <dbReference type="NCBI Taxonomy" id="633403"/>
    <lineage>
        <taxon>Bacteria</taxon>
        <taxon>Bacillati</taxon>
        <taxon>Bacillota</taxon>
        <taxon>Bacilli</taxon>
        <taxon>Bacillales</taxon>
        <taxon>Caryophanaceae</taxon>
        <taxon>Sporosarcina</taxon>
    </lineage>
</organism>
<evidence type="ECO:0000256" key="3">
    <source>
        <dbReference type="ARBA" id="ARBA00022833"/>
    </source>
</evidence>
<dbReference type="NCBIfam" id="TIGR02890">
    <property type="entry name" value="bacill_yteA"/>
    <property type="match status" value="1"/>
</dbReference>
<evidence type="ECO:0000256" key="1">
    <source>
        <dbReference type="ARBA" id="ARBA00022723"/>
    </source>
</evidence>
<evidence type="ECO:0000256" key="2">
    <source>
        <dbReference type="ARBA" id="ARBA00022771"/>
    </source>
</evidence>
<feature type="compositionally biased region" description="Basic and acidic residues" evidence="5">
    <location>
        <begin position="233"/>
        <end position="243"/>
    </location>
</feature>
<keyword evidence="2" id="KW-0863">Zinc-finger</keyword>
<dbReference type="Pfam" id="PF01258">
    <property type="entry name" value="zf-dskA_traR"/>
    <property type="match status" value="1"/>
</dbReference>
<evidence type="ECO:0000313" key="7">
    <source>
        <dbReference type="EMBL" id="MFD1205693.1"/>
    </source>
</evidence>